<organism evidence="15 16">
    <name type="scientific">Glycine soja</name>
    <name type="common">Wild soybean</name>
    <dbReference type="NCBI Taxonomy" id="3848"/>
    <lineage>
        <taxon>Eukaryota</taxon>
        <taxon>Viridiplantae</taxon>
        <taxon>Streptophyta</taxon>
        <taxon>Embryophyta</taxon>
        <taxon>Tracheophyta</taxon>
        <taxon>Spermatophyta</taxon>
        <taxon>Magnoliopsida</taxon>
        <taxon>eudicotyledons</taxon>
        <taxon>Gunneridae</taxon>
        <taxon>Pentapetalae</taxon>
        <taxon>rosids</taxon>
        <taxon>fabids</taxon>
        <taxon>Fabales</taxon>
        <taxon>Fabaceae</taxon>
        <taxon>Papilionoideae</taxon>
        <taxon>50 kb inversion clade</taxon>
        <taxon>NPAAA clade</taxon>
        <taxon>indigoferoid/millettioid clade</taxon>
        <taxon>Phaseoleae</taxon>
        <taxon>Glycine</taxon>
        <taxon>Glycine subgen. Soja</taxon>
    </lineage>
</organism>
<evidence type="ECO:0000313" key="15">
    <source>
        <dbReference type="EMBL" id="RZC12017.1"/>
    </source>
</evidence>
<evidence type="ECO:0000256" key="10">
    <source>
        <dbReference type="ARBA" id="ARBA00023136"/>
    </source>
</evidence>
<dbReference type="PANTHER" id="PTHR47984">
    <property type="entry name" value="OS01G0323000 PROTEIN"/>
    <property type="match status" value="1"/>
</dbReference>
<dbReference type="SUPFAM" id="SSF56112">
    <property type="entry name" value="Protein kinase-like (PK-like)"/>
    <property type="match status" value="1"/>
</dbReference>
<keyword evidence="10 13" id="KW-0472">Membrane</keyword>
<dbReference type="GO" id="GO:0016020">
    <property type="term" value="C:membrane"/>
    <property type="evidence" value="ECO:0007669"/>
    <property type="project" value="UniProtKB-SubCell"/>
</dbReference>
<comment type="catalytic activity">
    <reaction evidence="11">
        <text>L-threonyl-[protein] + ATP = O-phospho-L-threonyl-[protein] + ADP + H(+)</text>
        <dbReference type="Rhea" id="RHEA:46608"/>
        <dbReference type="Rhea" id="RHEA-COMP:11060"/>
        <dbReference type="Rhea" id="RHEA-COMP:11605"/>
        <dbReference type="ChEBI" id="CHEBI:15378"/>
        <dbReference type="ChEBI" id="CHEBI:30013"/>
        <dbReference type="ChEBI" id="CHEBI:30616"/>
        <dbReference type="ChEBI" id="CHEBI:61977"/>
        <dbReference type="ChEBI" id="CHEBI:456216"/>
        <dbReference type="EC" id="2.7.11.1"/>
    </reaction>
</comment>
<dbReference type="InterPro" id="IPR011009">
    <property type="entry name" value="Kinase-like_dom_sf"/>
</dbReference>
<dbReference type="InterPro" id="IPR000719">
    <property type="entry name" value="Prot_kinase_dom"/>
</dbReference>
<sequence>MNLRSLVFAESEKLRLDHIYYLILGLNFNSLYCLTLSLTPSTFFFSLAHSTPFLSQSPLNHHHCDSRGDSASTTDVPSTSFNKVFGICLRLTYLHEEIKPKVVHRDIKSSNILIDDDFNAKIFDFGLAKLLGVGKSHITTRVMGTLGFTYLGNLIMNCTLSIPDQSDNCLFGAKGYTLFLRSSAYFEPRLNKFGDFNSVFPIILYIVNLCKLLM</sequence>
<dbReference type="InterPro" id="IPR008271">
    <property type="entry name" value="Ser/Thr_kinase_AS"/>
</dbReference>
<dbReference type="Proteomes" id="UP000289340">
    <property type="component" value="Chromosome 5"/>
</dbReference>
<comment type="caution">
    <text evidence="15">The sequence shown here is derived from an EMBL/GenBank/DDBJ whole genome shotgun (WGS) entry which is preliminary data.</text>
</comment>
<feature type="transmembrane region" description="Helical" evidence="13">
    <location>
        <begin position="20"/>
        <end position="47"/>
    </location>
</feature>
<keyword evidence="4" id="KW-0808">Transferase</keyword>
<keyword evidence="15" id="KW-0675">Receptor</keyword>
<dbReference type="Gene3D" id="1.10.510.10">
    <property type="entry name" value="Transferase(Phosphotransferase) domain 1"/>
    <property type="match status" value="1"/>
</dbReference>
<evidence type="ECO:0000256" key="8">
    <source>
        <dbReference type="ARBA" id="ARBA00022840"/>
    </source>
</evidence>
<evidence type="ECO:0000256" key="5">
    <source>
        <dbReference type="ARBA" id="ARBA00022692"/>
    </source>
</evidence>
<keyword evidence="9 13" id="KW-1133">Transmembrane helix</keyword>
<evidence type="ECO:0000256" key="4">
    <source>
        <dbReference type="ARBA" id="ARBA00022679"/>
    </source>
</evidence>
<dbReference type="AlphaFoldDB" id="A0A445KM86"/>
<evidence type="ECO:0000313" key="16">
    <source>
        <dbReference type="Proteomes" id="UP000289340"/>
    </source>
</evidence>
<evidence type="ECO:0000256" key="9">
    <source>
        <dbReference type="ARBA" id="ARBA00022989"/>
    </source>
</evidence>
<feature type="domain" description="Protein kinase" evidence="14">
    <location>
        <begin position="1"/>
        <end position="214"/>
    </location>
</feature>
<evidence type="ECO:0000256" key="7">
    <source>
        <dbReference type="ARBA" id="ARBA00022777"/>
    </source>
</evidence>
<dbReference type="PROSITE" id="PS00108">
    <property type="entry name" value="PROTEIN_KINASE_ST"/>
    <property type="match status" value="1"/>
</dbReference>
<evidence type="ECO:0000256" key="6">
    <source>
        <dbReference type="ARBA" id="ARBA00022741"/>
    </source>
</evidence>
<dbReference type="PANTHER" id="PTHR47984:SF14">
    <property type="entry name" value="OS01G0323000 PROTEIN"/>
    <property type="match status" value="1"/>
</dbReference>
<dbReference type="PROSITE" id="PS50011">
    <property type="entry name" value="PROTEIN_KINASE_DOM"/>
    <property type="match status" value="1"/>
</dbReference>
<keyword evidence="7 15" id="KW-0418">Kinase</keyword>
<evidence type="ECO:0000256" key="11">
    <source>
        <dbReference type="ARBA" id="ARBA00047899"/>
    </source>
</evidence>
<reference evidence="15 16" key="1">
    <citation type="submission" date="2018-09" db="EMBL/GenBank/DDBJ databases">
        <title>A high-quality reference genome of wild soybean provides a powerful tool to mine soybean genomes.</title>
        <authorList>
            <person name="Xie M."/>
            <person name="Chung C.Y.L."/>
            <person name="Li M.-W."/>
            <person name="Wong F.-L."/>
            <person name="Chan T.-F."/>
            <person name="Lam H.-M."/>
        </authorList>
    </citation>
    <scope>NUCLEOTIDE SEQUENCE [LARGE SCALE GENOMIC DNA]</scope>
    <source>
        <strain evidence="16">cv. W05</strain>
        <tissue evidence="15">Hypocotyl of etiolated seedlings</tissue>
    </source>
</reference>
<keyword evidence="5 13" id="KW-0812">Transmembrane</keyword>
<accession>A0A445KM86</accession>
<evidence type="ECO:0000256" key="12">
    <source>
        <dbReference type="ARBA" id="ARBA00048679"/>
    </source>
</evidence>
<evidence type="ECO:0000256" key="13">
    <source>
        <dbReference type="SAM" id="Phobius"/>
    </source>
</evidence>
<proteinExistence type="predicted"/>
<name>A0A445KM86_GLYSO</name>
<dbReference type="Pfam" id="PF00069">
    <property type="entry name" value="Pkinase"/>
    <property type="match status" value="1"/>
</dbReference>
<evidence type="ECO:0000256" key="2">
    <source>
        <dbReference type="ARBA" id="ARBA00012513"/>
    </source>
</evidence>
<evidence type="ECO:0000256" key="3">
    <source>
        <dbReference type="ARBA" id="ARBA00022553"/>
    </source>
</evidence>
<keyword evidence="8" id="KW-0067">ATP-binding</keyword>
<gene>
    <name evidence="15" type="ORF">D0Y65_012001</name>
</gene>
<dbReference type="EC" id="2.7.11.1" evidence="2"/>
<keyword evidence="16" id="KW-1185">Reference proteome</keyword>
<dbReference type="InterPro" id="IPR052232">
    <property type="entry name" value="RLK_Ser/Thr-Kinase"/>
</dbReference>
<dbReference type="EMBL" id="QZWG01000005">
    <property type="protein sequence ID" value="RZC12017.1"/>
    <property type="molecule type" value="Genomic_DNA"/>
</dbReference>
<dbReference type="GO" id="GO:0005524">
    <property type="term" value="F:ATP binding"/>
    <property type="evidence" value="ECO:0007669"/>
    <property type="project" value="UniProtKB-KW"/>
</dbReference>
<comment type="subcellular location">
    <subcellularLocation>
        <location evidence="1">Membrane</location>
        <topology evidence="1">Single-pass membrane protein</topology>
    </subcellularLocation>
</comment>
<evidence type="ECO:0000259" key="14">
    <source>
        <dbReference type="PROSITE" id="PS50011"/>
    </source>
</evidence>
<keyword evidence="3" id="KW-0597">Phosphoprotein</keyword>
<dbReference type="GO" id="GO:0004674">
    <property type="term" value="F:protein serine/threonine kinase activity"/>
    <property type="evidence" value="ECO:0007669"/>
    <property type="project" value="UniProtKB-EC"/>
</dbReference>
<comment type="catalytic activity">
    <reaction evidence="12">
        <text>L-seryl-[protein] + ATP = O-phospho-L-seryl-[protein] + ADP + H(+)</text>
        <dbReference type="Rhea" id="RHEA:17989"/>
        <dbReference type="Rhea" id="RHEA-COMP:9863"/>
        <dbReference type="Rhea" id="RHEA-COMP:11604"/>
        <dbReference type="ChEBI" id="CHEBI:15378"/>
        <dbReference type="ChEBI" id="CHEBI:29999"/>
        <dbReference type="ChEBI" id="CHEBI:30616"/>
        <dbReference type="ChEBI" id="CHEBI:83421"/>
        <dbReference type="ChEBI" id="CHEBI:456216"/>
        <dbReference type="EC" id="2.7.11.1"/>
    </reaction>
</comment>
<keyword evidence="6" id="KW-0547">Nucleotide-binding</keyword>
<evidence type="ECO:0000256" key="1">
    <source>
        <dbReference type="ARBA" id="ARBA00004167"/>
    </source>
</evidence>
<protein>
    <recommendedName>
        <fullName evidence="2">non-specific serine/threonine protein kinase</fullName>
        <ecNumber evidence="2">2.7.11.1</ecNumber>
    </recommendedName>
</protein>